<evidence type="ECO:0000256" key="2">
    <source>
        <dbReference type="ARBA" id="ARBA00022884"/>
    </source>
</evidence>
<dbReference type="Proteomes" id="UP001342826">
    <property type="component" value="Unassembled WGS sequence"/>
</dbReference>
<keyword evidence="10" id="KW-1185">Reference proteome</keyword>
<dbReference type="GO" id="GO:0005840">
    <property type="term" value="C:ribosome"/>
    <property type="evidence" value="ECO:0007669"/>
    <property type="project" value="UniProtKB-KW"/>
</dbReference>
<dbReference type="NCBIfam" id="TIGR00731">
    <property type="entry name" value="bL25_bact_ctc"/>
    <property type="match status" value="1"/>
</dbReference>
<dbReference type="InterPro" id="IPR020930">
    <property type="entry name" value="Ribosomal_uL5_bac-type"/>
</dbReference>
<dbReference type="CDD" id="cd00495">
    <property type="entry name" value="Ribosomal_L25_TL5_CTC"/>
    <property type="match status" value="1"/>
</dbReference>
<evidence type="ECO:0000256" key="6">
    <source>
        <dbReference type="SAM" id="MobiDB-lite"/>
    </source>
</evidence>
<evidence type="ECO:0000313" key="9">
    <source>
        <dbReference type="EMBL" id="MED4404166.1"/>
    </source>
</evidence>
<dbReference type="InterPro" id="IPR020057">
    <property type="entry name" value="Ribosomal_bL25_b-dom"/>
</dbReference>
<sequence>MTTLQAQERTEFTSSAKRRIREQGQIPAVVYGKETESKSVSLDAGELLKKLRDEGRNAILQLHVGDASHPVMLSDYQMDPIRNQLVHADFQIVDMQSEVEVEVPVNLIGTSQGVKDGGVLQQSLHQILVKAKPGDIPQTIDVDVSNLGVNEVISVKDISSSGNYSLVQDEEQVIASILPPQQEKEIDSGEEQEPGEPTNQEG</sequence>
<evidence type="ECO:0000256" key="4">
    <source>
        <dbReference type="ARBA" id="ARBA00023274"/>
    </source>
</evidence>
<evidence type="ECO:0000313" key="10">
    <source>
        <dbReference type="Proteomes" id="UP001342826"/>
    </source>
</evidence>
<dbReference type="RefSeq" id="WP_066227615.1">
    <property type="nucleotide sequence ID" value="NZ_JARTFQ010000014.1"/>
</dbReference>
<comment type="similarity">
    <text evidence="5">Belongs to the bacterial ribosomal protein bL25 family. CTC subfamily.</text>
</comment>
<evidence type="ECO:0000259" key="8">
    <source>
        <dbReference type="Pfam" id="PF14693"/>
    </source>
</evidence>
<evidence type="ECO:0000259" key="7">
    <source>
        <dbReference type="Pfam" id="PF01386"/>
    </source>
</evidence>
<dbReference type="Pfam" id="PF01386">
    <property type="entry name" value="Ribosomal_L25p"/>
    <property type="match status" value="1"/>
</dbReference>
<keyword evidence="3 5" id="KW-0689">Ribosomal protein</keyword>
<comment type="caution">
    <text evidence="9">The sequence shown here is derived from an EMBL/GenBank/DDBJ whole genome shotgun (WGS) entry which is preliminary data.</text>
</comment>
<feature type="region of interest" description="Disordered" evidence="6">
    <location>
        <begin position="179"/>
        <end position="202"/>
    </location>
</feature>
<organism evidence="9 10">
    <name type="scientific">Metabacillus fastidiosus</name>
    <dbReference type="NCBI Taxonomy" id="1458"/>
    <lineage>
        <taxon>Bacteria</taxon>
        <taxon>Bacillati</taxon>
        <taxon>Bacillota</taxon>
        <taxon>Bacilli</taxon>
        <taxon>Bacillales</taxon>
        <taxon>Bacillaceae</taxon>
        <taxon>Metabacillus</taxon>
    </lineage>
</organism>
<dbReference type="InterPro" id="IPR037121">
    <property type="entry name" value="Ribosomal_bL25_C"/>
</dbReference>
<keyword evidence="2 5" id="KW-0694">RNA-binding</keyword>
<reference evidence="9 10" key="1">
    <citation type="submission" date="2023-03" db="EMBL/GenBank/DDBJ databases">
        <title>Bacillus Genome Sequencing.</title>
        <authorList>
            <person name="Dunlap C."/>
        </authorList>
    </citation>
    <scope>NUCLEOTIDE SEQUENCE [LARGE SCALE GENOMIC DNA]</scope>
    <source>
        <strain evidence="9 10">NRS-1717</strain>
    </source>
</reference>
<dbReference type="InterPro" id="IPR029751">
    <property type="entry name" value="Ribosomal_L25_dom"/>
</dbReference>
<dbReference type="PANTHER" id="PTHR33284">
    <property type="entry name" value="RIBOSOMAL PROTEIN L25/GLN-TRNA SYNTHETASE, ANTI-CODON-BINDING DOMAIN-CONTAINING PROTEIN"/>
    <property type="match status" value="1"/>
</dbReference>
<dbReference type="Pfam" id="PF14693">
    <property type="entry name" value="Ribosomal_TL5_C"/>
    <property type="match status" value="1"/>
</dbReference>
<dbReference type="InterPro" id="IPR001021">
    <property type="entry name" value="Ribosomal_bL25_long"/>
</dbReference>
<evidence type="ECO:0000256" key="1">
    <source>
        <dbReference type="ARBA" id="ARBA00022730"/>
    </source>
</evidence>
<dbReference type="HAMAP" id="MF_01334">
    <property type="entry name" value="Ribosomal_bL25_CTC"/>
    <property type="match status" value="1"/>
</dbReference>
<comment type="function">
    <text evidence="5">This is one of the proteins that binds to the 5S RNA in the ribosome where it forms part of the central protuberance.</text>
</comment>
<feature type="domain" description="Large ribosomal subunit protein bL25 L25" evidence="7">
    <location>
        <begin position="4"/>
        <end position="90"/>
    </location>
</feature>
<dbReference type="InterPro" id="IPR020056">
    <property type="entry name" value="Rbsml_bL25/Gln-tRNA_synth_N"/>
</dbReference>
<dbReference type="GeneID" id="301140541"/>
<dbReference type="NCBIfam" id="NF004133">
    <property type="entry name" value="PRK05618.2-4"/>
    <property type="match status" value="1"/>
</dbReference>
<name>A0ABU6P4A0_9BACI</name>
<evidence type="ECO:0000256" key="3">
    <source>
        <dbReference type="ARBA" id="ARBA00022980"/>
    </source>
</evidence>
<dbReference type="InterPro" id="IPR011035">
    <property type="entry name" value="Ribosomal_bL25/Gln-tRNA_synth"/>
</dbReference>
<dbReference type="Gene3D" id="2.170.120.20">
    <property type="entry name" value="Ribosomal protein L25, beta domain"/>
    <property type="match status" value="1"/>
</dbReference>
<feature type="domain" description="Large ribosomal subunit protein bL25 beta" evidence="8">
    <location>
        <begin position="98"/>
        <end position="181"/>
    </location>
</feature>
<dbReference type="PANTHER" id="PTHR33284:SF1">
    <property type="entry name" value="RIBOSOMAL PROTEIN L25_GLN-TRNA SYNTHETASE, ANTI-CODON-BINDING DOMAIN-CONTAINING PROTEIN"/>
    <property type="match status" value="1"/>
</dbReference>
<keyword evidence="4 5" id="KW-0687">Ribonucleoprotein</keyword>
<dbReference type="Gene3D" id="2.40.240.10">
    <property type="entry name" value="Ribosomal Protein L25, Chain P"/>
    <property type="match status" value="1"/>
</dbReference>
<proteinExistence type="inferred from homology"/>
<dbReference type="SUPFAM" id="SSF50715">
    <property type="entry name" value="Ribosomal protein L25-like"/>
    <property type="match status" value="1"/>
</dbReference>
<evidence type="ECO:0000256" key="5">
    <source>
        <dbReference type="HAMAP-Rule" id="MF_01334"/>
    </source>
</evidence>
<protein>
    <recommendedName>
        <fullName evidence="5">Large ribosomal subunit protein bL25</fullName>
    </recommendedName>
    <alternativeName>
        <fullName evidence="5">General stress protein CTC</fullName>
    </alternativeName>
</protein>
<comment type="subunit">
    <text evidence="5">Part of the 50S ribosomal subunit; part of the 5S rRNA/L5/L18/L25 subcomplex. Contacts the 5S rRNA. Binds to the 5S rRNA independently of L5 and L18.</text>
</comment>
<gene>
    <name evidence="5" type="primary">rplY</name>
    <name evidence="5" type="synonym">ctc</name>
    <name evidence="9" type="ORF">P9271_23065</name>
</gene>
<accession>A0ABU6P4A0</accession>
<dbReference type="EMBL" id="JARTFS010000026">
    <property type="protein sequence ID" value="MED4404166.1"/>
    <property type="molecule type" value="Genomic_DNA"/>
</dbReference>
<keyword evidence="1 5" id="KW-0699">rRNA-binding</keyword>